<dbReference type="Proteomes" id="UP000652761">
    <property type="component" value="Unassembled WGS sequence"/>
</dbReference>
<sequence>WFTLNNLTAGNGNQLLKAVEVLGEMKEAGVSPNAVTYSILIVACEKKDEAELGFQLFSQAKSDGVRPNLIMCRCLTGLCQRRFEKAYSLGEPVLSFNSGKPQIDSKWTSWAITTYRETIAAGVIPPAEVFSQVLGCLQFPREASLRNKFVESLGHTLDYPRQSKAVSLLDGFGEYDSRSFSILEEASSLDVVPCVSFKEGPIVIDARKLHLHTLEVCILTVLKGLRHRIAAGLCPLPFDAGQSRGQRKKRKNSRSLTGEGIEGGGVDFAPSLSQGPPWGGASSQSSFLSIAENKTVQFIYQ</sequence>
<keyword evidence="5" id="KW-1185">Reference proteome</keyword>
<dbReference type="OrthoDB" id="1935101at2759"/>
<proteinExistence type="predicted"/>
<dbReference type="Pfam" id="PF13041">
    <property type="entry name" value="PPR_2"/>
    <property type="match status" value="1"/>
</dbReference>
<evidence type="ECO:0000313" key="4">
    <source>
        <dbReference type="EMBL" id="MQL78945.1"/>
    </source>
</evidence>
<dbReference type="InterPro" id="IPR002885">
    <property type="entry name" value="PPR_rpt"/>
</dbReference>
<feature type="region of interest" description="Disordered" evidence="3">
    <location>
        <begin position="242"/>
        <end position="267"/>
    </location>
</feature>
<dbReference type="EMBL" id="NMUH01000424">
    <property type="protein sequence ID" value="MQL78945.1"/>
    <property type="molecule type" value="Genomic_DNA"/>
</dbReference>
<gene>
    <name evidence="4" type="ORF">Taro_011369</name>
</gene>
<name>A0A843U638_COLES</name>
<dbReference type="InterPro" id="IPR053303">
    <property type="entry name" value="Chloroplast_PPR"/>
</dbReference>
<keyword evidence="1" id="KW-0677">Repeat</keyword>
<evidence type="ECO:0000256" key="2">
    <source>
        <dbReference type="PROSITE-ProRule" id="PRU00708"/>
    </source>
</evidence>
<dbReference type="NCBIfam" id="TIGR00756">
    <property type="entry name" value="PPR"/>
    <property type="match status" value="1"/>
</dbReference>
<comment type="caution">
    <text evidence="4">The sequence shown here is derived from an EMBL/GenBank/DDBJ whole genome shotgun (WGS) entry which is preliminary data.</text>
</comment>
<dbReference type="AlphaFoldDB" id="A0A843U638"/>
<dbReference type="PROSITE" id="PS51375">
    <property type="entry name" value="PPR"/>
    <property type="match status" value="1"/>
</dbReference>
<evidence type="ECO:0000313" key="5">
    <source>
        <dbReference type="Proteomes" id="UP000652761"/>
    </source>
</evidence>
<feature type="non-terminal residue" evidence="4">
    <location>
        <position position="1"/>
    </location>
</feature>
<reference evidence="4" key="1">
    <citation type="submission" date="2017-07" db="EMBL/GenBank/DDBJ databases">
        <title>Taro Niue Genome Assembly and Annotation.</title>
        <authorList>
            <person name="Atibalentja N."/>
            <person name="Keating K."/>
            <person name="Fields C.J."/>
        </authorList>
    </citation>
    <scope>NUCLEOTIDE SEQUENCE</scope>
    <source>
        <strain evidence="4">Niue_2</strain>
        <tissue evidence="4">Leaf</tissue>
    </source>
</reference>
<accession>A0A843U638</accession>
<dbReference type="PANTHER" id="PTHR47935">
    <property type="entry name" value="PENTATRICOPEPTIDE REPEAT-CONTAINING PROTEIN MRL1, CHLOROPLASTIC"/>
    <property type="match status" value="1"/>
</dbReference>
<dbReference type="PANTHER" id="PTHR47935:SF1">
    <property type="entry name" value="PENTATRICOPEPTIDE REPEAT-CONTAINING PROTEIN MRL1, CHLOROPLASTIC"/>
    <property type="match status" value="1"/>
</dbReference>
<evidence type="ECO:0000256" key="3">
    <source>
        <dbReference type="SAM" id="MobiDB-lite"/>
    </source>
</evidence>
<evidence type="ECO:0000256" key="1">
    <source>
        <dbReference type="ARBA" id="ARBA00022737"/>
    </source>
</evidence>
<dbReference type="Gene3D" id="1.25.40.10">
    <property type="entry name" value="Tetratricopeptide repeat domain"/>
    <property type="match status" value="1"/>
</dbReference>
<protein>
    <recommendedName>
        <fullName evidence="6">Pentatricopeptide repeat-containing protein</fullName>
    </recommendedName>
</protein>
<organism evidence="4 5">
    <name type="scientific">Colocasia esculenta</name>
    <name type="common">Wild taro</name>
    <name type="synonym">Arum esculentum</name>
    <dbReference type="NCBI Taxonomy" id="4460"/>
    <lineage>
        <taxon>Eukaryota</taxon>
        <taxon>Viridiplantae</taxon>
        <taxon>Streptophyta</taxon>
        <taxon>Embryophyta</taxon>
        <taxon>Tracheophyta</taxon>
        <taxon>Spermatophyta</taxon>
        <taxon>Magnoliopsida</taxon>
        <taxon>Liliopsida</taxon>
        <taxon>Araceae</taxon>
        <taxon>Aroideae</taxon>
        <taxon>Colocasieae</taxon>
        <taxon>Colocasia</taxon>
    </lineage>
</organism>
<dbReference type="InterPro" id="IPR011990">
    <property type="entry name" value="TPR-like_helical_dom_sf"/>
</dbReference>
<evidence type="ECO:0008006" key="6">
    <source>
        <dbReference type="Google" id="ProtNLM"/>
    </source>
</evidence>
<feature type="repeat" description="PPR" evidence="2">
    <location>
        <begin position="33"/>
        <end position="67"/>
    </location>
</feature>